<dbReference type="Gene3D" id="6.10.250.3370">
    <property type="match status" value="1"/>
</dbReference>
<dbReference type="InterPro" id="IPR007310">
    <property type="entry name" value="Aerobactin_biosyn_IucA/IucC_N"/>
</dbReference>
<protein>
    <recommendedName>
        <fullName evidence="7">Siderophore synthetase component</fullName>
    </recommendedName>
</protein>
<evidence type="ECO:0000259" key="3">
    <source>
        <dbReference type="Pfam" id="PF04183"/>
    </source>
</evidence>
<dbReference type="Gene3D" id="1.10.510.40">
    <property type="match status" value="1"/>
</dbReference>
<dbReference type="Pfam" id="PF04183">
    <property type="entry name" value="IucA_IucC"/>
    <property type="match status" value="1"/>
</dbReference>
<dbReference type="PANTHER" id="PTHR34384">
    <property type="entry name" value="L-2,3-DIAMINOPROPANOATE--CITRATE LIGASE"/>
    <property type="match status" value="1"/>
</dbReference>
<accession>A0A9X3Z337</accession>
<gene>
    <name evidence="5" type="ORF">O3V59_08840</name>
</gene>
<comment type="caution">
    <text evidence="5">The sequence shown here is derived from an EMBL/GenBank/DDBJ whole genome shotgun (WGS) entry which is preliminary data.</text>
</comment>
<evidence type="ECO:0000313" key="5">
    <source>
        <dbReference type="EMBL" id="MDA5108466.1"/>
    </source>
</evidence>
<reference evidence="5" key="1">
    <citation type="submission" date="2022-12" db="EMBL/GenBank/DDBJ databases">
        <title>Draft genome sequence of the thermophilic strain Brevibacillus thermoruber HT42, isolated from Los Humeros, Puebla, Mexico, with biotechnological potential.</title>
        <authorList>
            <person name="Lara Sanchez J."/>
            <person name="Solis Palacios R."/>
            <person name="Bustos Baena A.S."/>
            <person name="Ruz Baez A.E."/>
            <person name="Espinosa Luna G."/>
            <person name="Oliart Ros R.M."/>
        </authorList>
    </citation>
    <scope>NUCLEOTIDE SEQUENCE</scope>
    <source>
        <strain evidence="5">HT42</strain>
    </source>
</reference>
<dbReference type="GO" id="GO:0019290">
    <property type="term" value="P:siderophore biosynthetic process"/>
    <property type="evidence" value="ECO:0007669"/>
    <property type="project" value="InterPro"/>
</dbReference>
<dbReference type="GO" id="GO:0016881">
    <property type="term" value="F:acid-amino acid ligase activity"/>
    <property type="evidence" value="ECO:0007669"/>
    <property type="project" value="UniProtKB-ARBA"/>
</dbReference>
<evidence type="ECO:0008006" key="7">
    <source>
        <dbReference type="Google" id="ProtNLM"/>
    </source>
</evidence>
<dbReference type="Proteomes" id="UP001151071">
    <property type="component" value="Unassembled WGS sequence"/>
</dbReference>
<evidence type="ECO:0000256" key="2">
    <source>
        <dbReference type="ARBA" id="ARBA00007832"/>
    </source>
</evidence>
<feature type="domain" description="Aerobactin siderophore biosynthesis IucA/IucC N-terminal" evidence="3">
    <location>
        <begin position="177"/>
        <end position="412"/>
    </location>
</feature>
<organism evidence="5 6">
    <name type="scientific">Brevibacillus thermoruber</name>
    <dbReference type="NCBI Taxonomy" id="33942"/>
    <lineage>
        <taxon>Bacteria</taxon>
        <taxon>Bacillati</taxon>
        <taxon>Bacillota</taxon>
        <taxon>Bacilli</taxon>
        <taxon>Bacillales</taxon>
        <taxon>Paenibacillaceae</taxon>
        <taxon>Brevibacillus</taxon>
    </lineage>
</organism>
<dbReference type="Pfam" id="PF06276">
    <property type="entry name" value="FhuF"/>
    <property type="match status" value="1"/>
</dbReference>
<dbReference type="AlphaFoldDB" id="A0A9X3Z337"/>
<dbReference type="RefSeq" id="WP_271139955.1">
    <property type="nucleotide sequence ID" value="NZ_JAPYYP010000008.1"/>
</dbReference>
<dbReference type="EMBL" id="JAPYYP010000008">
    <property type="protein sequence ID" value="MDA5108466.1"/>
    <property type="molecule type" value="Genomic_DNA"/>
</dbReference>
<dbReference type="InterPro" id="IPR022770">
    <property type="entry name" value="IucA/IucC-like_C"/>
</dbReference>
<dbReference type="PANTHER" id="PTHR34384:SF5">
    <property type="entry name" value="L-2,3-DIAMINOPROPANOATE--CITRATE LIGASE"/>
    <property type="match status" value="1"/>
</dbReference>
<name>A0A9X3Z337_9BACL</name>
<comment type="similarity">
    <text evidence="2">Belongs to the IucA/IucC family.</text>
</comment>
<evidence type="ECO:0000256" key="1">
    <source>
        <dbReference type="ARBA" id="ARBA00004924"/>
    </source>
</evidence>
<evidence type="ECO:0000313" key="6">
    <source>
        <dbReference type="Proteomes" id="UP001151071"/>
    </source>
</evidence>
<proteinExistence type="inferred from homology"/>
<dbReference type="InterPro" id="IPR037455">
    <property type="entry name" value="LucA/IucC-like"/>
</dbReference>
<keyword evidence="6" id="KW-1185">Reference proteome</keyword>
<evidence type="ECO:0000259" key="4">
    <source>
        <dbReference type="Pfam" id="PF06276"/>
    </source>
</evidence>
<comment type="pathway">
    <text evidence="1">Siderophore biosynthesis.</text>
</comment>
<feature type="domain" description="Aerobactin siderophore biosynthesis IucA/IucC-like C-terminal" evidence="4">
    <location>
        <begin position="446"/>
        <end position="604"/>
    </location>
</feature>
<sequence>MTNKSISDTVHASIDIGRVRAETAAAERLLNAYLRETGAADPRLSPDDPRLGDLPAEILEEIAGQGAPMQVVLEATGVVLLGSVSYYSPFGHHRYGRSFWIARNDTADVTRIGHCRELAKALLNELAASATLPLSRTDLVDTLLSHLENSLEKTRTYVERSLREGRSFSQLSGAERFSAAEQSLVYGHPFHPAPKSSQGFSAEDLRRYAPEMGASFVLHYFACAPEIVREASVGPDAADESWIPAGVREAAAQQLGPSRQHYRLIPCHPWQANHLKQWEDVQDLLDSGLLVDLGALGGNVYPTSSVRTVWDPRHPYFFKLPLNVRITHFIRVNPLDQLERTMDASRVLAFLANHMPFSAFTILLEAGYRTIAPAHVTAEQREKLTESFGVIFRENPITAPQDDKVPIVVAAALEQPPHEEVPPIIEAVRMAARQCPHLSWSELLEKWLRQYLEMSLVPLLWLFVEHGVSMEAHVQNSMVTLRDGWPVHFYVRDLEGVSIGRTRARQQAMFQNRLAEDSPVLYTEEEAWNRFKYYVVVNHLGHLIHTLGCCGSTEETALWKIVAEVVHTSPALQNGKDTLLDLMRNEGLPAKANLISSFHQRGERPLYVTIPNPLAHVGGNV</sequence>